<dbReference type="Pfam" id="PF01928">
    <property type="entry name" value="CYTH"/>
    <property type="match status" value="1"/>
</dbReference>
<dbReference type="PANTHER" id="PTHR40114:SF1">
    <property type="entry name" value="SLR0698 PROTEIN"/>
    <property type="match status" value="1"/>
</dbReference>
<dbReference type="SUPFAM" id="SSF55154">
    <property type="entry name" value="CYTH-like phosphatases"/>
    <property type="match status" value="1"/>
</dbReference>
<evidence type="ECO:0000259" key="1">
    <source>
        <dbReference type="PROSITE" id="PS51707"/>
    </source>
</evidence>
<dbReference type="EMBL" id="JAVTTO010000001">
    <property type="protein sequence ID" value="MDT7831140.1"/>
    <property type="molecule type" value="Genomic_DNA"/>
</dbReference>
<comment type="caution">
    <text evidence="2">The sequence shown here is derived from an EMBL/GenBank/DDBJ whole genome shotgun (WGS) entry which is preliminary data.</text>
</comment>
<dbReference type="CDD" id="cd07891">
    <property type="entry name" value="CYTH-like_CthTTM-like_1"/>
    <property type="match status" value="1"/>
</dbReference>
<dbReference type="Proteomes" id="UP001257277">
    <property type="component" value="Unassembled WGS sequence"/>
</dbReference>
<sequence>MELEIERKFLVRDTSFKKEAYKRSHIRQGFLNSDKHRVVRVRLIDDKGYLTIKGISNDSGTSRLEWEKEIDAKEAISLLQLSENGVIEKYRHYVRNEHLVFEVDEFLGENIGLLIAEIEVSNEKETFKKPSWLGEEVTGIEKYYNSNLYKNPFNNWA</sequence>
<dbReference type="RefSeq" id="WP_349240392.1">
    <property type="nucleotide sequence ID" value="NZ_JAVTTO010000001.1"/>
</dbReference>
<dbReference type="PANTHER" id="PTHR40114">
    <property type="entry name" value="SLR0698 PROTEIN"/>
    <property type="match status" value="1"/>
</dbReference>
<name>A0ABU3LBP1_9FLAO</name>
<accession>A0ABU3LBP1</accession>
<reference evidence="2 3" key="1">
    <citation type="submission" date="2023-09" db="EMBL/GenBank/DDBJ databases">
        <title>Novel taxa isolated from Blanes Bay.</title>
        <authorList>
            <person name="Rey-Velasco X."/>
            <person name="Lucena T."/>
        </authorList>
    </citation>
    <scope>NUCLEOTIDE SEQUENCE [LARGE SCALE GENOMIC DNA]</scope>
    <source>
        <strain evidence="2 3">S356</strain>
    </source>
</reference>
<dbReference type="Gene3D" id="2.40.320.10">
    <property type="entry name" value="Hypothetical Protein Pfu-838710-001"/>
    <property type="match status" value="1"/>
</dbReference>
<feature type="domain" description="CYTH" evidence="1">
    <location>
        <begin position="2"/>
        <end position="150"/>
    </location>
</feature>
<proteinExistence type="predicted"/>
<organism evidence="2 3">
    <name type="scientific">Asprobacillus argus</name>
    <dbReference type="NCBI Taxonomy" id="3076534"/>
    <lineage>
        <taxon>Bacteria</taxon>
        <taxon>Pseudomonadati</taxon>
        <taxon>Bacteroidota</taxon>
        <taxon>Flavobacteriia</taxon>
        <taxon>Flavobacteriales</taxon>
        <taxon>Flavobacteriaceae</taxon>
        <taxon>Asprobacillus</taxon>
    </lineage>
</organism>
<dbReference type="InterPro" id="IPR023577">
    <property type="entry name" value="CYTH_domain"/>
</dbReference>
<keyword evidence="3" id="KW-1185">Reference proteome</keyword>
<evidence type="ECO:0000313" key="2">
    <source>
        <dbReference type="EMBL" id="MDT7831140.1"/>
    </source>
</evidence>
<protein>
    <submittedName>
        <fullName evidence="2">CYTH domain-containing protein</fullName>
    </submittedName>
</protein>
<gene>
    <name evidence="2" type="ORF">RQM59_02045</name>
</gene>
<dbReference type="InterPro" id="IPR012042">
    <property type="entry name" value="NeuTTM/CthTTM-like"/>
</dbReference>
<dbReference type="PROSITE" id="PS51707">
    <property type="entry name" value="CYTH"/>
    <property type="match status" value="1"/>
</dbReference>
<evidence type="ECO:0000313" key="3">
    <source>
        <dbReference type="Proteomes" id="UP001257277"/>
    </source>
</evidence>
<dbReference type="InterPro" id="IPR033469">
    <property type="entry name" value="CYTH-like_dom_sf"/>
</dbReference>
<dbReference type="SMART" id="SM01118">
    <property type="entry name" value="CYTH"/>
    <property type="match status" value="1"/>
</dbReference>
<dbReference type="PIRSF" id="PIRSF016487">
    <property type="entry name" value="CYTH_UCP016487"/>
    <property type="match status" value="1"/>
</dbReference>